<evidence type="ECO:0000313" key="4">
    <source>
        <dbReference type="Proteomes" id="UP000317835"/>
    </source>
</evidence>
<feature type="domain" description="Gfo/Idh/MocA-like oxidoreductase N-terminal" evidence="1">
    <location>
        <begin position="8"/>
        <end position="137"/>
    </location>
</feature>
<keyword evidence="4" id="KW-1185">Reference proteome</keyword>
<dbReference type="PANTHER" id="PTHR43708">
    <property type="entry name" value="CONSERVED EXPRESSED OXIDOREDUCTASE (EUROFUNG)"/>
    <property type="match status" value="1"/>
</dbReference>
<dbReference type="SUPFAM" id="SSF55347">
    <property type="entry name" value="Glyceraldehyde-3-phosphate dehydrogenase-like, C-terminal domain"/>
    <property type="match status" value="1"/>
</dbReference>
<dbReference type="InterPro" id="IPR000683">
    <property type="entry name" value="Gfo/Idh/MocA-like_OxRdtase_N"/>
</dbReference>
<dbReference type="KEGG" id="tpla:ElP_06870"/>
<gene>
    <name evidence="3" type="primary">ntdC_2</name>
    <name evidence="3" type="ORF">ElP_06870</name>
</gene>
<sequence length="391" mass="42136">MPNMGRKLRVGMVGGGGPANFFGGPHRRGILIDNSAELTAGALRSNPDDAIASARDLFFTRGYGDWRSMIAEEAKRDDGIDYVTIVTPNDAHFGPAVAAAEAGMGVLCEKPLVMNLDEARTLHQAVKTAGVPFVVAYTYTAFPMVMMARHMVADGKVGEVRKVEAWYPQGWLAGSRESTADAAGQKQASWRVDPSKSGASGCGGDIGTHAYEFVRFVAGLTATRVRARLKTFVPGRALDDDFTVLADLDNGGVATIAASQVTIGAQNDNGFRVVGTEGTLEWSITDHNNLKYYRAGEPVHVYRLGGMYNYFPSTITPFIRVPEGHPEGFHEAMANLHRCLEWQIRAKLGEQVPDHMHLPGIADGVAGMAFLDAAVRSGRQDGEWVDVEPVG</sequence>
<proteinExistence type="predicted"/>
<dbReference type="InterPro" id="IPR051317">
    <property type="entry name" value="Gfo/Idh/MocA_oxidoreduct"/>
</dbReference>
<feature type="domain" description="GFO/IDH/MocA-like oxidoreductase" evidence="2">
    <location>
        <begin position="147"/>
        <end position="281"/>
    </location>
</feature>
<dbReference type="Proteomes" id="UP000317835">
    <property type="component" value="Chromosome"/>
</dbReference>
<dbReference type="GO" id="GO:0000166">
    <property type="term" value="F:nucleotide binding"/>
    <property type="evidence" value="ECO:0007669"/>
    <property type="project" value="InterPro"/>
</dbReference>
<accession>A0A518GW79</accession>
<reference evidence="3 4" key="1">
    <citation type="submission" date="2019-02" db="EMBL/GenBank/DDBJ databases">
        <title>Deep-cultivation of Planctomycetes and their phenomic and genomic characterization uncovers novel biology.</title>
        <authorList>
            <person name="Wiegand S."/>
            <person name="Jogler M."/>
            <person name="Boedeker C."/>
            <person name="Pinto D."/>
            <person name="Vollmers J."/>
            <person name="Rivas-Marin E."/>
            <person name="Kohn T."/>
            <person name="Peeters S.H."/>
            <person name="Heuer A."/>
            <person name="Rast P."/>
            <person name="Oberbeckmann S."/>
            <person name="Bunk B."/>
            <person name="Jeske O."/>
            <person name="Meyerdierks A."/>
            <person name="Storesund J.E."/>
            <person name="Kallscheuer N."/>
            <person name="Luecker S."/>
            <person name="Lage O.M."/>
            <person name="Pohl T."/>
            <person name="Merkel B.J."/>
            <person name="Hornburger P."/>
            <person name="Mueller R.-W."/>
            <person name="Bruemmer F."/>
            <person name="Labrenz M."/>
            <person name="Spormann A.M."/>
            <person name="Op den Camp H."/>
            <person name="Overmann J."/>
            <person name="Amann R."/>
            <person name="Jetten M.S.M."/>
            <person name="Mascher T."/>
            <person name="Medema M.H."/>
            <person name="Devos D.P."/>
            <person name="Kaster A.-K."/>
            <person name="Ovreas L."/>
            <person name="Rohde M."/>
            <person name="Galperin M.Y."/>
            <person name="Jogler C."/>
        </authorList>
    </citation>
    <scope>NUCLEOTIDE SEQUENCE [LARGE SCALE GENOMIC DNA]</scope>
    <source>
        <strain evidence="3 4">ElP</strain>
    </source>
</reference>
<dbReference type="EC" id="1.1.1.361" evidence="3"/>
<dbReference type="EMBL" id="CP036426">
    <property type="protein sequence ID" value="QDV32847.1"/>
    <property type="molecule type" value="Genomic_DNA"/>
</dbReference>
<dbReference type="InterPro" id="IPR055170">
    <property type="entry name" value="GFO_IDH_MocA-like_dom"/>
</dbReference>
<dbReference type="Gene3D" id="3.40.50.720">
    <property type="entry name" value="NAD(P)-binding Rossmann-like Domain"/>
    <property type="match status" value="1"/>
</dbReference>
<organism evidence="3 4">
    <name type="scientific">Tautonia plasticadhaerens</name>
    <dbReference type="NCBI Taxonomy" id="2527974"/>
    <lineage>
        <taxon>Bacteria</taxon>
        <taxon>Pseudomonadati</taxon>
        <taxon>Planctomycetota</taxon>
        <taxon>Planctomycetia</taxon>
        <taxon>Isosphaerales</taxon>
        <taxon>Isosphaeraceae</taxon>
        <taxon>Tautonia</taxon>
    </lineage>
</organism>
<evidence type="ECO:0000259" key="2">
    <source>
        <dbReference type="Pfam" id="PF22725"/>
    </source>
</evidence>
<name>A0A518GW79_9BACT</name>
<protein>
    <submittedName>
        <fullName evidence="3">Glucose-6-phosphate 3-dehydrogenase</fullName>
        <ecNumber evidence="3">1.1.1.361</ecNumber>
    </submittedName>
</protein>
<dbReference type="AlphaFoldDB" id="A0A518GW79"/>
<keyword evidence="3" id="KW-0560">Oxidoreductase</keyword>
<dbReference type="Pfam" id="PF01408">
    <property type="entry name" value="GFO_IDH_MocA"/>
    <property type="match status" value="1"/>
</dbReference>
<dbReference type="InterPro" id="IPR036291">
    <property type="entry name" value="NAD(P)-bd_dom_sf"/>
</dbReference>
<evidence type="ECO:0000313" key="3">
    <source>
        <dbReference type="EMBL" id="QDV32847.1"/>
    </source>
</evidence>
<dbReference type="SUPFAM" id="SSF51735">
    <property type="entry name" value="NAD(P)-binding Rossmann-fold domains"/>
    <property type="match status" value="1"/>
</dbReference>
<dbReference type="PANTHER" id="PTHR43708:SF3">
    <property type="entry name" value="OXIDOREDUCTASE"/>
    <property type="match status" value="1"/>
</dbReference>
<dbReference type="Pfam" id="PF22725">
    <property type="entry name" value="GFO_IDH_MocA_C3"/>
    <property type="match status" value="1"/>
</dbReference>
<dbReference type="Gene3D" id="3.30.360.10">
    <property type="entry name" value="Dihydrodipicolinate Reductase, domain 2"/>
    <property type="match status" value="1"/>
</dbReference>
<evidence type="ECO:0000259" key="1">
    <source>
        <dbReference type="Pfam" id="PF01408"/>
    </source>
</evidence>
<dbReference type="GO" id="GO:0103074">
    <property type="term" value="F:glucose-6-phosphate 3-dehydrogenase activity"/>
    <property type="evidence" value="ECO:0007669"/>
    <property type="project" value="UniProtKB-EC"/>
</dbReference>